<accession>A0A4Y2DC34</accession>
<dbReference type="AlphaFoldDB" id="A0A4Y2DC34"/>
<evidence type="ECO:0000313" key="2">
    <source>
        <dbReference type="Proteomes" id="UP000499080"/>
    </source>
</evidence>
<evidence type="ECO:0000313" key="1">
    <source>
        <dbReference type="EMBL" id="GBM13809.1"/>
    </source>
</evidence>
<name>A0A4Y2DC34_ARAVE</name>
<proteinExistence type="predicted"/>
<comment type="caution">
    <text evidence="1">The sequence shown here is derived from an EMBL/GenBank/DDBJ whole genome shotgun (WGS) entry which is preliminary data.</text>
</comment>
<protein>
    <submittedName>
        <fullName evidence="1">Uncharacterized protein</fullName>
    </submittedName>
</protein>
<keyword evidence="2" id="KW-1185">Reference proteome</keyword>
<sequence>MTNPFDPSLRILEGMDQLLPVLQGIGCRPEDGCGYAKLTCLFEFVLEVFVAGARKLRLPFSKDFQETGLSFRKFAVSGCVLDKESYF</sequence>
<dbReference type="Proteomes" id="UP000499080">
    <property type="component" value="Unassembled WGS sequence"/>
</dbReference>
<dbReference type="EMBL" id="BGPR01000334">
    <property type="protein sequence ID" value="GBM13809.1"/>
    <property type="molecule type" value="Genomic_DNA"/>
</dbReference>
<reference evidence="1 2" key="1">
    <citation type="journal article" date="2019" name="Sci. Rep.">
        <title>Orb-weaving spider Araneus ventricosus genome elucidates the spidroin gene catalogue.</title>
        <authorList>
            <person name="Kono N."/>
            <person name="Nakamura H."/>
            <person name="Ohtoshi R."/>
            <person name="Moran D.A.P."/>
            <person name="Shinohara A."/>
            <person name="Yoshida Y."/>
            <person name="Fujiwara M."/>
            <person name="Mori M."/>
            <person name="Tomita M."/>
            <person name="Arakawa K."/>
        </authorList>
    </citation>
    <scope>NUCLEOTIDE SEQUENCE [LARGE SCALE GENOMIC DNA]</scope>
</reference>
<organism evidence="1 2">
    <name type="scientific">Araneus ventricosus</name>
    <name type="common">Orbweaver spider</name>
    <name type="synonym">Epeira ventricosa</name>
    <dbReference type="NCBI Taxonomy" id="182803"/>
    <lineage>
        <taxon>Eukaryota</taxon>
        <taxon>Metazoa</taxon>
        <taxon>Ecdysozoa</taxon>
        <taxon>Arthropoda</taxon>
        <taxon>Chelicerata</taxon>
        <taxon>Arachnida</taxon>
        <taxon>Araneae</taxon>
        <taxon>Araneomorphae</taxon>
        <taxon>Entelegynae</taxon>
        <taxon>Araneoidea</taxon>
        <taxon>Araneidae</taxon>
        <taxon>Araneus</taxon>
    </lineage>
</organism>
<gene>
    <name evidence="1" type="ORF">AVEN_50151_1</name>
</gene>